<proteinExistence type="predicted"/>
<dbReference type="Proteomes" id="UP000030745">
    <property type="component" value="Unassembled WGS sequence"/>
</dbReference>
<feature type="transmembrane region" description="Helical" evidence="1">
    <location>
        <begin position="390"/>
        <end position="412"/>
    </location>
</feature>
<reference evidence="2 3" key="1">
    <citation type="journal article" date="2013" name="PLoS Genet.">
        <title>Distinctive expansion of potential virulence genes in the genome of the oomycete fish pathogen Saprolegnia parasitica.</title>
        <authorList>
            <person name="Jiang R.H."/>
            <person name="de Bruijn I."/>
            <person name="Haas B.J."/>
            <person name="Belmonte R."/>
            <person name="Lobach L."/>
            <person name="Christie J."/>
            <person name="van den Ackerveken G."/>
            <person name="Bottin A."/>
            <person name="Bulone V."/>
            <person name="Diaz-Moreno S.M."/>
            <person name="Dumas B."/>
            <person name="Fan L."/>
            <person name="Gaulin E."/>
            <person name="Govers F."/>
            <person name="Grenville-Briggs L.J."/>
            <person name="Horner N.R."/>
            <person name="Levin J.Z."/>
            <person name="Mammella M."/>
            <person name="Meijer H.J."/>
            <person name="Morris P."/>
            <person name="Nusbaum C."/>
            <person name="Oome S."/>
            <person name="Phillips A.J."/>
            <person name="van Rooyen D."/>
            <person name="Rzeszutek E."/>
            <person name="Saraiva M."/>
            <person name="Secombes C.J."/>
            <person name="Seidl M.F."/>
            <person name="Snel B."/>
            <person name="Stassen J.H."/>
            <person name="Sykes S."/>
            <person name="Tripathy S."/>
            <person name="van den Berg H."/>
            <person name="Vega-Arreguin J.C."/>
            <person name="Wawra S."/>
            <person name="Young S.K."/>
            <person name="Zeng Q."/>
            <person name="Dieguez-Uribeondo J."/>
            <person name="Russ C."/>
            <person name="Tyler B.M."/>
            <person name="van West P."/>
        </authorList>
    </citation>
    <scope>NUCLEOTIDE SEQUENCE [LARGE SCALE GENOMIC DNA]</scope>
    <source>
        <strain evidence="2 3">CBS 223.65</strain>
    </source>
</reference>
<organism evidence="2 3">
    <name type="scientific">Saprolegnia parasitica (strain CBS 223.65)</name>
    <dbReference type="NCBI Taxonomy" id="695850"/>
    <lineage>
        <taxon>Eukaryota</taxon>
        <taxon>Sar</taxon>
        <taxon>Stramenopiles</taxon>
        <taxon>Oomycota</taxon>
        <taxon>Saprolegniomycetes</taxon>
        <taxon>Saprolegniales</taxon>
        <taxon>Saprolegniaceae</taxon>
        <taxon>Saprolegnia</taxon>
    </lineage>
</organism>
<feature type="transmembrane region" description="Helical" evidence="1">
    <location>
        <begin position="424"/>
        <end position="446"/>
    </location>
</feature>
<name>A0A067CW34_SAPPC</name>
<keyword evidence="3" id="KW-1185">Reference proteome</keyword>
<dbReference type="AlphaFoldDB" id="A0A067CW34"/>
<protein>
    <submittedName>
        <fullName evidence="2">Uncharacterized protein</fullName>
    </submittedName>
</protein>
<dbReference type="VEuPathDB" id="FungiDB:SPRG_00991"/>
<dbReference type="OrthoDB" id="10393189at2759"/>
<keyword evidence="1" id="KW-0812">Transmembrane</keyword>
<keyword evidence="1" id="KW-0472">Membrane</keyword>
<feature type="transmembrane region" description="Helical" evidence="1">
    <location>
        <begin position="474"/>
        <end position="495"/>
    </location>
</feature>
<dbReference type="GeneID" id="24123606"/>
<dbReference type="KEGG" id="spar:SPRG_00991"/>
<sequence length="626" mass="69348">MPSARRIRVATELTRRRRVRGQGMALSLLCLLFATLLAVCTYVLSRMANTPVFMGLNIETFTSNQFNIPINALLQASDSVLLSIKNASVDASISLSDLHYKECAMQDKACARAFLPRSNDIWRLVARSFALIPNFDQPRFQNATQTIKIQHINNLSGWNKATAQFSLAEHDVAITCMPRRASFYPAASPASSATVDTLAFCSQRKFDPDWICENDVPLDANTYAIQVSHGQATYIGVAARRQVYLNPGHVATFTGGLHGDMRLGPVEAIDEYDGGIVQVLAPWDVLPFGSCATLNTATGLGWLMDMQGYVTLLWTCESIFFQSALVLWLLTVYLVLLQFVFLRHSVICCVPVYLSKNVIGPVILLLSFYGDRSLQTLSTYMYQNPSFGKAYLVYIGPAQLASIVGIMTGTLIQIWFNPRLVTQTWLLLVASVVNWVLVFCLEAFVVAPESNAVPSTCRLATSINCFAFDAIPRLYWLSPLVSGSVVFVAIGCVYLNAKSIPYTVRVPRTNSVLQYLGVSNLSSVTTSIEGCTSTNVNGDVVLDRGLLLVKNMLHVSDAYVTRTCNVQYELFYRLLPSARLQRIFSQLIGSVLVVHVHRKRIQQTSSYKHLHELNISGMPHTPGYLS</sequence>
<dbReference type="RefSeq" id="XP_012194585.1">
    <property type="nucleotide sequence ID" value="XM_012339195.1"/>
</dbReference>
<dbReference type="EMBL" id="KK583190">
    <property type="protein sequence ID" value="KDO34929.1"/>
    <property type="molecule type" value="Genomic_DNA"/>
</dbReference>
<evidence type="ECO:0000256" key="1">
    <source>
        <dbReference type="SAM" id="Phobius"/>
    </source>
</evidence>
<accession>A0A067CW34</accession>
<dbReference type="OMA" id="ANTPVFM"/>
<feature type="transmembrane region" description="Helical" evidence="1">
    <location>
        <begin position="353"/>
        <end position="370"/>
    </location>
</feature>
<feature type="transmembrane region" description="Helical" evidence="1">
    <location>
        <begin position="319"/>
        <end position="341"/>
    </location>
</feature>
<keyword evidence="1" id="KW-1133">Transmembrane helix</keyword>
<evidence type="ECO:0000313" key="2">
    <source>
        <dbReference type="EMBL" id="KDO34929.1"/>
    </source>
</evidence>
<evidence type="ECO:0000313" key="3">
    <source>
        <dbReference type="Proteomes" id="UP000030745"/>
    </source>
</evidence>
<gene>
    <name evidence="2" type="ORF">SPRG_00991</name>
</gene>